<feature type="chain" id="PRO_5035454992" evidence="3">
    <location>
        <begin position="26"/>
        <end position="591"/>
    </location>
</feature>
<proteinExistence type="predicted"/>
<reference evidence="6" key="1">
    <citation type="submission" date="2022-01" db="EMBL/GenBank/DDBJ databases">
        <authorList>
            <person name="Braso-Vives M."/>
        </authorList>
    </citation>
    <scope>NUCLEOTIDE SEQUENCE</scope>
</reference>
<dbReference type="Proteomes" id="UP000838412">
    <property type="component" value="Chromosome 11"/>
</dbReference>
<keyword evidence="7" id="KW-1185">Reference proteome</keyword>
<gene>
    <name evidence="6" type="primary">Hypp5896</name>
    <name evidence="6" type="ORF">BLAG_LOCUS4036</name>
</gene>
<feature type="transmembrane region" description="Helical" evidence="2">
    <location>
        <begin position="512"/>
        <end position="539"/>
    </location>
</feature>
<dbReference type="PROSITE" id="PS01186">
    <property type="entry name" value="EGF_2"/>
    <property type="match status" value="1"/>
</dbReference>
<dbReference type="AlphaFoldDB" id="A0A8J9VGH9"/>
<feature type="region of interest" description="Disordered" evidence="1">
    <location>
        <begin position="471"/>
        <end position="496"/>
    </location>
</feature>
<feature type="region of interest" description="Disordered" evidence="1">
    <location>
        <begin position="553"/>
        <end position="591"/>
    </location>
</feature>
<keyword evidence="3" id="KW-0732">Signal</keyword>
<dbReference type="EMBL" id="OV696696">
    <property type="protein sequence ID" value="CAH1239881.1"/>
    <property type="molecule type" value="Genomic_DNA"/>
</dbReference>
<accession>A0A8J9VGH9</accession>
<dbReference type="PROSITE" id="PS00022">
    <property type="entry name" value="EGF_1"/>
    <property type="match status" value="1"/>
</dbReference>
<keyword evidence="2" id="KW-0472">Membrane</keyword>
<keyword evidence="2" id="KW-0812">Transmembrane</keyword>
<dbReference type="InterPro" id="IPR000742">
    <property type="entry name" value="EGF"/>
</dbReference>
<sequence length="591" mass="63847">MNAMPGQQVFWTVVVVLATAQETLTTRVEVTTASDGIIDHAATDANIVIHLDVVRFTSISTVSCSLDCSGSRCNKDHTDIATCGALYGILKSVTLYNPGGGHAPDWHPVRVKVIDGGHVYDFNLVDTWIDIGESAMMRVAATSCHQPPAPRNGYFTGGTNHNTYGYSRCNTGHPGYYLTSSSDSRYLCYGGYRYPENPSVTCNACRSIANCETYNRCTGSSDSRCTKCRYDRGTNQKAYQLSSDGTLCTQVCSWRPDSKFCYPGRCINNRPSSCTCAPGFGGSNCLAIDSPPVMNGCIGKLKRMVDGTEREAVEASCMSTGSPSTVWTNIGTNITDQIQFEVDWVTSFQGPSTTDWPPQYYIHDHGIGVISASVDWWLERDGTEVSSGTLPCVGGGISRDNPKPSPHCTTSVTMTVAPQHGDSLFFTAKSTNGGYVKVRNYDGTSGYVVNPPIYFSGREIAHTAHFTFDFQPPSSDTTTECPHPSTSSPDRKATAPLTSVAPLASSNAEHAYGIYTGIAVGAAAVVVLGLGVLATFLLLRLRRNRAENMVDRNAATHQRSPGHGGYDMPMEIRPTEESAYQELTLASTRPR</sequence>
<feature type="domain" description="EGF-like" evidence="4 5">
    <location>
        <begin position="274"/>
        <end position="285"/>
    </location>
</feature>
<evidence type="ECO:0000256" key="3">
    <source>
        <dbReference type="SAM" id="SignalP"/>
    </source>
</evidence>
<organism evidence="6 7">
    <name type="scientific">Branchiostoma lanceolatum</name>
    <name type="common">Common lancelet</name>
    <name type="synonym">Amphioxus lanceolatum</name>
    <dbReference type="NCBI Taxonomy" id="7740"/>
    <lineage>
        <taxon>Eukaryota</taxon>
        <taxon>Metazoa</taxon>
        <taxon>Chordata</taxon>
        <taxon>Cephalochordata</taxon>
        <taxon>Leptocardii</taxon>
        <taxon>Amphioxiformes</taxon>
        <taxon>Branchiostomatidae</taxon>
        <taxon>Branchiostoma</taxon>
    </lineage>
</organism>
<feature type="signal peptide" evidence="3">
    <location>
        <begin position="1"/>
        <end position="25"/>
    </location>
</feature>
<dbReference type="OrthoDB" id="6141295at2759"/>
<evidence type="ECO:0000259" key="5">
    <source>
        <dbReference type="PROSITE" id="PS01186"/>
    </source>
</evidence>
<feature type="compositionally biased region" description="Polar residues" evidence="1">
    <location>
        <begin position="472"/>
        <end position="488"/>
    </location>
</feature>
<name>A0A8J9VGH9_BRALA</name>
<evidence type="ECO:0000256" key="1">
    <source>
        <dbReference type="SAM" id="MobiDB-lite"/>
    </source>
</evidence>
<evidence type="ECO:0000313" key="7">
    <source>
        <dbReference type="Proteomes" id="UP000838412"/>
    </source>
</evidence>
<keyword evidence="2" id="KW-1133">Transmembrane helix</keyword>
<dbReference type="Gene3D" id="2.60.60.20">
    <property type="entry name" value="PLAT/LH2 domain"/>
    <property type="match status" value="1"/>
</dbReference>
<evidence type="ECO:0000259" key="4">
    <source>
        <dbReference type="PROSITE" id="PS00022"/>
    </source>
</evidence>
<evidence type="ECO:0000313" key="6">
    <source>
        <dbReference type="EMBL" id="CAH1239881.1"/>
    </source>
</evidence>
<evidence type="ECO:0000256" key="2">
    <source>
        <dbReference type="SAM" id="Phobius"/>
    </source>
</evidence>
<protein>
    <submittedName>
        <fullName evidence="6">Hypp5896 protein</fullName>
    </submittedName>
</protein>